<gene>
    <name evidence="2" type="ORF">SAMN05421863_107518</name>
</gene>
<evidence type="ECO:0000256" key="1">
    <source>
        <dbReference type="SAM" id="MobiDB-lite"/>
    </source>
</evidence>
<organism evidence="2 3">
    <name type="scientific">Nitrosomonas communis</name>
    <dbReference type="NCBI Taxonomy" id="44574"/>
    <lineage>
        <taxon>Bacteria</taxon>
        <taxon>Pseudomonadati</taxon>
        <taxon>Pseudomonadota</taxon>
        <taxon>Betaproteobacteria</taxon>
        <taxon>Nitrosomonadales</taxon>
        <taxon>Nitrosomonadaceae</taxon>
        <taxon>Nitrosomonas</taxon>
    </lineage>
</organism>
<feature type="region of interest" description="Disordered" evidence="1">
    <location>
        <begin position="61"/>
        <end position="91"/>
    </location>
</feature>
<evidence type="ECO:0000313" key="3">
    <source>
        <dbReference type="Proteomes" id="UP000183287"/>
    </source>
</evidence>
<evidence type="ECO:0000313" key="2">
    <source>
        <dbReference type="EMBL" id="SFM95728.1"/>
    </source>
</evidence>
<dbReference type="EMBL" id="FOUB01000075">
    <property type="protein sequence ID" value="SFM95728.1"/>
    <property type="molecule type" value="Genomic_DNA"/>
</dbReference>
<dbReference type="Proteomes" id="UP000183287">
    <property type="component" value="Unassembled WGS sequence"/>
</dbReference>
<keyword evidence="3" id="KW-1185">Reference proteome</keyword>
<protein>
    <submittedName>
        <fullName evidence="2">Uncharacterized protein</fullName>
    </submittedName>
</protein>
<proteinExistence type="predicted"/>
<accession>A0A1I4V3F8</accession>
<name>A0A1I4V3F8_9PROT</name>
<sequence length="91" mass="10375">MAIKNMNFINNAEIEKQTCLLHLNLFKPDGLGLFTNPVQIDEESTDAKYETNQVRQALAANYSNSSPLEPMSELETVRKNRNSQLIKQEHP</sequence>
<dbReference type="AlphaFoldDB" id="A0A1I4V3F8"/>
<reference evidence="3" key="1">
    <citation type="submission" date="2016-10" db="EMBL/GenBank/DDBJ databases">
        <authorList>
            <person name="Varghese N."/>
            <person name="Submissions S."/>
        </authorList>
    </citation>
    <scope>NUCLEOTIDE SEQUENCE [LARGE SCALE GENOMIC DNA]</scope>
    <source>
        <strain evidence="3">Nm44</strain>
    </source>
</reference>
<feature type="compositionally biased region" description="Polar residues" evidence="1">
    <location>
        <begin position="82"/>
        <end position="91"/>
    </location>
</feature>
<dbReference type="RefSeq" id="WP_074906885.1">
    <property type="nucleotide sequence ID" value="NZ_FOUB01000075.1"/>
</dbReference>